<dbReference type="InterPro" id="IPR029026">
    <property type="entry name" value="tRNA_m1G_MTases_N"/>
</dbReference>
<dbReference type="PANTHER" id="PTHR42971:SF1">
    <property type="entry name" value="TRNA (CYTIDINE(34)-2'-O)-METHYLTRANSFERASE"/>
    <property type="match status" value="1"/>
</dbReference>
<dbReference type="InterPro" id="IPR029028">
    <property type="entry name" value="Alpha/beta_knot_MTases"/>
</dbReference>
<dbReference type="GO" id="GO:0008173">
    <property type="term" value="F:RNA methyltransferase activity"/>
    <property type="evidence" value="ECO:0007669"/>
    <property type="project" value="InterPro"/>
</dbReference>
<dbReference type="HAMAP" id="MF_01885">
    <property type="entry name" value="tRNA_methyltr_TrmL"/>
    <property type="match status" value="1"/>
</dbReference>
<dbReference type="GO" id="GO:0002130">
    <property type="term" value="P:wobble position ribose methylation"/>
    <property type="evidence" value="ECO:0007669"/>
    <property type="project" value="TreeGrafter"/>
</dbReference>
<keyword evidence="3 7" id="KW-0808">Transferase</keyword>
<dbReference type="PIRSF" id="PIRSF029256">
    <property type="entry name" value="SpoU_TrmH_prd"/>
    <property type="match status" value="1"/>
</dbReference>
<dbReference type="Gene3D" id="3.40.1280.10">
    <property type="match status" value="1"/>
</dbReference>
<dbReference type="PANTHER" id="PTHR42971">
    <property type="entry name" value="TRNA (CYTIDINE(34)-2'-O)-METHYLTRANSFERASE"/>
    <property type="match status" value="1"/>
</dbReference>
<evidence type="ECO:0000256" key="5">
    <source>
        <dbReference type="ARBA" id="ARBA00022694"/>
    </source>
</evidence>
<organism evidence="7">
    <name type="scientific">hydrothermal vent metagenome</name>
    <dbReference type="NCBI Taxonomy" id="652676"/>
    <lineage>
        <taxon>unclassified sequences</taxon>
        <taxon>metagenomes</taxon>
        <taxon>ecological metagenomes</taxon>
    </lineage>
</organism>
<feature type="domain" description="tRNA/rRNA methyltransferase SpoU type" evidence="6">
    <location>
        <begin position="2"/>
        <end position="138"/>
    </location>
</feature>
<accession>A0A3B0RYB4</accession>
<gene>
    <name evidence="7" type="ORF">MNBD_ALPHA05-895</name>
</gene>
<dbReference type="InterPro" id="IPR001537">
    <property type="entry name" value="SpoU_MeTrfase"/>
</dbReference>
<evidence type="ECO:0000256" key="4">
    <source>
        <dbReference type="ARBA" id="ARBA00022691"/>
    </source>
</evidence>
<sequence>MRLALYQPDIPQNVGAAIRAAACFGAGLDIIEPCGFPLDSREIKRVAMDYGALAPPLAHIGWRAFQKSLGGARLILLTTKADESIWEFEFRETDTLLMGRESQGAPQEVHAAAAARLYIPLAPGARSLNVAVAASVALAEARRQIGWR</sequence>
<keyword evidence="1" id="KW-0963">Cytoplasm</keyword>
<name>A0A3B0RYB4_9ZZZZ</name>
<dbReference type="AlphaFoldDB" id="A0A3B0RYB4"/>
<evidence type="ECO:0000259" key="6">
    <source>
        <dbReference type="Pfam" id="PF00588"/>
    </source>
</evidence>
<dbReference type="Pfam" id="PF00588">
    <property type="entry name" value="SpoU_methylase"/>
    <property type="match status" value="1"/>
</dbReference>
<evidence type="ECO:0000313" key="7">
    <source>
        <dbReference type="EMBL" id="VAV96452.1"/>
    </source>
</evidence>
<keyword evidence="5" id="KW-0819">tRNA processing</keyword>
<dbReference type="EC" id="2.1.1.207" evidence="7"/>
<keyword evidence="2 7" id="KW-0489">Methyltransferase</keyword>
<proteinExistence type="inferred from homology"/>
<evidence type="ECO:0000256" key="2">
    <source>
        <dbReference type="ARBA" id="ARBA00022603"/>
    </source>
</evidence>
<keyword evidence="4" id="KW-0949">S-adenosyl-L-methionine</keyword>
<dbReference type="EMBL" id="UOEH01000196">
    <property type="protein sequence ID" value="VAV96452.1"/>
    <property type="molecule type" value="Genomic_DNA"/>
</dbReference>
<dbReference type="SUPFAM" id="SSF75217">
    <property type="entry name" value="alpha/beta knot"/>
    <property type="match status" value="1"/>
</dbReference>
<evidence type="ECO:0000256" key="3">
    <source>
        <dbReference type="ARBA" id="ARBA00022679"/>
    </source>
</evidence>
<protein>
    <submittedName>
        <fullName evidence="7">tRNA (Cytidine(34)-2'-O)-methyltransferase</fullName>
        <ecNumber evidence="7">2.1.1.207</ecNumber>
    </submittedName>
</protein>
<evidence type="ECO:0000256" key="1">
    <source>
        <dbReference type="ARBA" id="ARBA00022490"/>
    </source>
</evidence>
<reference evidence="7" key="1">
    <citation type="submission" date="2018-06" db="EMBL/GenBank/DDBJ databases">
        <authorList>
            <person name="Zhirakovskaya E."/>
        </authorList>
    </citation>
    <scope>NUCLEOTIDE SEQUENCE</scope>
</reference>
<dbReference type="GO" id="GO:0003723">
    <property type="term" value="F:RNA binding"/>
    <property type="evidence" value="ECO:0007669"/>
    <property type="project" value="InterPro"/>
</dbReference>
<dbReference type="InterPro" id="IPR016914">
    <property type="entry name" value="TrmL"/>
</dbReference>